<keyword evidence="4 10" id="KW-0812">Transmembrane</keyword>
<comment type="similarity">
    <text evidence="2 8">Belongs to the cation diffusion facilitator (CDF) transporter (TC 2.A.4) family. SLC30A subfamily.</text>
</comment>
<evidence type="ECO:0000256" key="3">
    <source>
        <dbReference type="ARBA" id="ARBA00022448"/>
    </source>
</evidence>
<feature type="transmembrane region" description="Helical" evidence="10">
    <location>
        <begin position="650"/>
        <end position="671"/>
    </location>
</feature>
<evidence type="ECO:0000256" key="7">
    <source>
        <dbReference type="ARBA" id="ARBA00023136"/>
    </source>
</evidence>
<dbReference type="GO" id="GO:1904257">
    <property type="term" value="P:zinc ion import into Golgi lumen"/>
    <property type="evidence" value="ECO:0007669"/>
    <property type="project" value="TreeGrafter"/>
</dbReference>
<evidence type="ECO:0000256" key="9">
    <source>
        <dbReference type="SAM" id="MobiDB-lite"/>
    </source>
</evidence>
<feature type="compositionally biased region" description="Basic residues" evidence="9">
    <location>
        <begin position="496"/>
        <end position="513"/>
    </location>
</feature>
<comment type="function">
    <text evidence="8">Functions as a zinc transporter.</text>
</comment>
<keyword evidence="8" id="KW-0256">Endoplasmic reticulum</keyword>
<feature type="compositionally biased region" description="Polar residues" evidence="9">
    <location>
        <begin position="84"/>
        <end position="97"/>
    </location>
</feature>
<feature type="transmembrane region" description="Helical" evidence="10">
    <location>
        <begin position="705"/>
        <end position="730"/>
    </location>
</feature>
<comment type="subcellular location">
    <subcellularLocation>
        <location evidence="8">Endoplasmic reticulum membrane</location>
        <topology evidence="8">Multi-pass membrane protein</topology>
    </subcellularLocation>
    <subcellularLocation>
        <location evidence="1">Membrane</location>
        <topology evidence="1">Multi-pass membrane protein</topology>
    </subcellularLocation>
</comment>
<keyword evidence="13" id="KW-1185">Reference proteome</keyword>
<dbReference type="GO" id="GO:0005789">
    <property type="term" value="C:endoplasmic reticulum membrane"/>
    <property type="evidence" value="ECO:0007669"/>
    <property type="project" value="UniProtKB-SubCell"/>
</dbReference>
<dbReference type="PANTHER" id="PTHR45755:SF4">
    <property type="entry name" value="ZINC TRANSPORTER 7"/>
    <property type="match status" value="1"/>
</dbReference>
<feature type="region of interest" description="Disordered" evidence="9">
    <location>
        <begin position="805"/>
        <end position="864"/>
    </location>
</feature>
<evidence type="ECO:0000256" key="4">
    <source>
        <dbReference type="ARBA" id="ARBA00022692"/>
    </source>
</evidence>
<evidence type="ECO:0000256" key="6">
    <source>
        <dbReference type="ARBA" id="ARBA00023065"/>
    </source>
</evidence>
<gene>
    <name evidence="12" type="ORF">GX50_00718</name>
</gene>
<feature type="transmembrane region" description="Helical" evidence="10">
    <location>
        <begin position="549"/>
        <end position="568"/>
    </location>
</feature>
<evidence type="ECO:0000313" key="12">
    <source>
        <dbReference type="EMBL" id="PGH36383.1"/>
    </source>
</evidence>
<dbReference type="EMBL" id="PDND01000008">
    <property type="protein sequence ID" value="PGH36383.1"/>
    <property type="molecule type" value="Genomic_DNA"/>
</dbReference>
<feature type="compositionally biased region" description="Basic and acidic residues" evidence="9">
    <location>
        <begin position="841"/>
        <end position="854"/>
    </location>
</feature>
<dbReference type="GO" id="GO:0006882">
    <property type="term" value="P:intracellular zinc ion homeostasis"/>
    <property type="evidence" value="ECO:0007669"/>
    <property type="project" value="InterPro"/>
</dbReference>
<feature type="region of interest" description="Disordered" evidence="9">
    <location>
        <begin position="675"/>
        <end position="697"/>
    </location>
</feature>
<dbReference type="Proteomes" id="UP000226031">
    <property type="component" value="Unassembled WGS sequence"/>
</dbReference>
<dbReference type="GO" id="GO:0005385">
    <property type="term" value="F:zinc ion transmembrane transporter activity"/>
    <property type="evidence" value="ECO:0007669"/>
    <property type="project" value="UniProtKB-UniRule"/>
</dbReference>
<sequence>MDNPVRGGLQPPPPGHRRARGVYVPQGQKSLSMSHAGPLVPPSDNLPAYANLQDHANGLPVEPTTHSLSSHARHYSEIPPPSPNFSNDGSAQANNWDMVNGKDGGSLPGLPLGGTTAAMRGDRGFTSERAEQSTTVMSNEIISGLLVSAPYLISSTLMGAYPSTHDFGGHFEDESVEFGRIHHHPPKRRKFLETCALVSITMLIMGLFTQLRKKNQLRPLNDPTGKTKSAGAAMPTIRSTILMTISIGLPFYASLLLDYGRVVITVLLLLASGVSPIVQLDHDSNHQKQSMFRITQRKGTVCFLLGMMVLDTVGFTSSTDWQLVLRGYLALLLSVFIMQPPFTHLPKLPSIAHSKDPTYEPSVSDAVPSVHNGLLPASAVALAGTNLCFQAGAILAVFCVLIGYMTGGISITLQALGIPLLVGLLSAVSFLNIKPSTLQSKHQLGFISGSVSTLMAKALTSHIETSEIITGCSFIILGYILVHLDLRAVKPETHGHSHAAHGHGHHGHHHNHHHSSESRPSRVTRWLLKTCEHRPFMYGILKEKDSRRIFYFMCLNFAFMLVQLSYGILTGSLGLLSDSIHMLFDCFALAVGLCAAVMSKWPPSVRFPYGYGKVDTLAGFANGVFLMIISIEIVYEAIERLMSGSEVHRIGELLFVSAAGLAVNMVGIMAFDHGHHHGHSHSHGGHDHDPGHPHPHHTNENMHGIFLHILADTLGSVAVVLSTILVHFYKWSGFDPIASCLIAILIFVSAIPLVASTSKTLLLALPADVEYGLRDALAGVSTLRGVVGYSVPKFWLDDTVHDHKHKHDHHSHDHDDDHQHHHENEHEHDHHHGHSHHSHTHPQDDSHYHGDKHAHEHKHTGTGQRILGVIHVIASRGADMEDVRRRTISYLGEKDINILVQVEREGETRCWCGGGNKPMT</sequence>
<feature type="compositionally biased region" description="Basic residues" evidence="9">
    <location>
        <begin position="831"/>
        <end position="840"/>
    </location>
</feature>
<dbReference type="GO" id="GO:0031410">
    <property type="term" value="C:cytoplasmic vesicle"/>
    <property type="evidence" value="ECO:0007669"/>
    <property type="project" value="TreeGrafter"/>
</dbReference>
<feature type="transmembrane region" description="Helical" evidence="10">
    <location>
        <begin position="379"/>
        <end position="405"/>
    </location>
</feature>
<feature type="compositionally biased region" description="Basic and acidic residues" evidence="9">
    <location>
        <begin position="810"/>
        <end position="830"/>
    </location>
</feature>
<keyword evidence="6 8" id="KW-0406">Ion transport</keyword>
<comment type="caution">
    <text evidence="12">The sequence shown here is derived from an EMBL/GenBank/DDBJ whole genome shotgun (WGS) entry which is preliminary data.</text>
</comment>
<evidence type="ECO:0000256" key="5">
    <source>
        <dbReference type="ARBA" id="ARBA00022989"/>
    </source>
</evidence>
<reference evidence="12 13" key="1">
    <citation type="submission" date="2017-10" db="EMBL/GenBank/DDBJ databases">
        <title>Comparative genomics in systemic dimorphic fungi from Ajellomycetaceae.</title>
        <authorList>
            <person name="Munoz J.F."/>
            <person name="Mcewen J.G."/>
            <person name="Clay O.K."/>
            <person name="Cuomo C.A."/>
        </authorList>
    </citation>
    <scope>NUCLEOTIDE SEQUENCE [LARGE SCALE GENOMIC DNA]</scope>
    <source>
        <strain evidence="12 13">UAMH4076</strain>
    </source>
</reference>
<dbReference type="InterPro" id="IPR002524">
    <property type="entry name" value="Cation_efflux"/>
</dbReference>
<feature type="transmembrane region" description="Helical" evidence="10">
    <location>
        <begin position="299"/>
        <end position="317"/>
    </location>
</feature>
<dbReference type="PANTHER" id="PTHR45755">
    <property type="match status" value="1"/>
</dbReference>
<dbReference type="SUPFAM" id="SSF161111">
    <property type="entry name" value="Cation efflux protein transmembrane domain-like"/>
    <property type="match status" value="1"/>
</dbReference>
<feature type="transmembrane region" description="Helical" evidence="10">
    <location>
        <begin position="191"/>
        <end position="211"/>
    </location>
</feature>
<evidence type="ECO:0000256" key="2">
    <source>
        <dbReference type="ARBA" id="ARBA00008873"/>
    </source>
</evidence>
<evidence type="ECO:0000313" key="13">
    <source>
        <dbReference type="Proteomes" id="UP000226031"/>
    </source>
</evidence>
<feature type="transmembrane region" description="Helical" evidence="10">
    <location>
        <begin position="468"/>
        <end position="486"/>
    </location>
</feature>
<organism evidence="12 13">
    <name type="scientific">[Emmonsia] crescens</name>
    <dbReference type="NCBI Taxonomy" id="73230"/>
    <lineage>
        <taxon>Eukaryota</taxon>
        <taxon>Fungi</taxon>
        <taxon>Dikarya</taxon>
        <taxon>Ascomycota</taxon>
        <taxon>Pezizomycotina</taxon>
        <taxon>Eurotiomycetes</taxon>
        <taxon>Eurotiomycetidae</taxon>
        <taxon>Onygenales</taxon>
        <taxon>Ajellomycetaceae</taxon>
        <taxon>Emergomyces</taxon>
    </lineage>
</organism>
<accession>A0A2B7ZT74</accession>
<feature type="region of interest" description="Disordered" evidence="9">
    <location>
        <begin position="494"/>
        <end position="520"/>
    </location>
</feature>
<dbReference type="NCBIfam" id="TIGR01297">
    <property type="entry name" value="CDF"/>
    <property type="match status" value="1"/>
</dbReference>
<evidence type="ECO:0000256" key="1">
    <source>
        <dbReference type="ARBA" id="ARBA00004141"/>
    </source>
</evidence>
<dbReference type="VEuPathDB" id="FungiDB:EMCG_03633"/>
<evidence type="ECO:0000256" key="10">
    <source>
        <dbReference type="SAM" id="Phobius"/>
    </source>
</evidence>
<keyword evidence="7 10" id="KW-0472">Membrane</keyword>
<dbReference type="AlphaFoldDB" id="A0A2B7ZT74"/>
<dbReference type="InterPro" id="IPR058533">
    <property type="entry name" value="Cation_efflux_TM"/>
</dbReference>
<keyword evidence="3 8" id="KW-0813">Transport</keyword>
<dbReference type="Pfam" id="PF01545">
    <property type="entry name" value="Cation_efflux"/>
    <property type="match status" value="1"/>
</dbReference>
<feature type="domain" description="Cation efflux protein transmembrane" evidence="11">
    <location>
        <begin position="549"/>
        <end position="762"/>
    </location>
</feature>
<feature type="transmembrane region" description="Helical" evidence="10">
    <location>
        <begin position="232"/>
        <end position="253"/>
    </location>
</feature>
<feature type="transmembrane region" description="Helical" evidence="10">
    <location>
        <begin position="736"/>
        <end position="755"/>
    </location>
</feature>
<feature type="transmembrane region" description="Helical" evidence="10">
    <location>
        <begin position="619"/>
        <end position="638"/>
    </location>
</feature>
<feature type="region of interest" description="Disordered" evidence="9">
    <location>
        <begin position="64"/>
        <end position="120"/>
    </location>
</feature>
<dbReference type="InterPro" id="IPR027469">
    <property type="entry name" value="Cation_efflux_TMD_sf"/>
</dbReference>
<proteinExistence type="inferred from homology"/>
<keyword evidence="5 10" id="KW-1133">Transmembrane helix</keyword>
<protein>
    <recommendedName>
        <fullName evidence="8">Zinc transporter</fullName>
    </recommendedName>
</protein>
<dbReference type="Gene3D" id="1.20.1510.10">
    <property type="entry name" value="Cation efflux protein transmembrane domain"/>
    <property type="match status" value="1"/>
</dbReference>
<dbReference type="FunFam" id="1.20.1510.10:FF:000014">
    <property type="entry name" value="Cation efflux protein/ zinc transporter"/>
    <property type="match status" value="1"/>
</dbReference>
<feature type="transmembrane region" description="Helical" evidence="10">
    <location>
        <begin position="411"/>
        <end position="432"/>
    </location>
</feature>
<feature type="compositionally biased region" description="Basic and acidic residues" evidence="9">
    <location>
        <begin position="684"/>
        <end position="697"/>
    </location>
</feature>
<dbReference type="InterPro" id="IPR045316">
    <property type="entry name" value="Msc2-like"/>
</dbReference>
<evidence type="ECO:0000256" key="8">
    <source>
        <dbReference type="RuleBase" id="RU369017"/>
    </source>
</evidence>
<dbReference type="GO" id="GO:0005794">
    <property type="term" value="C:Golgi apparatus"/>
    <property type="evidence" value="ECO:0007669"/>
    <property type="project" value="TreeGrafter"/>
</dbReference>
<feature type="region of interest" description="Disordered" evidence="9">
    <location>
        <begin position="1"/>
        <end position="22"/>
    </location>
</feature>
<feature type="transmembrane region" description="Helical" evidence="10">
    <location>
        <begin position="259"/>
        <end position="278"/>
    </location>
</feature>
<name>A0A2B7ZT74_9EURO</name>
<dbReference type="STRING" id="73230.A0A2B7ZT74"/>
<evidence type="ECO:0000259" key="11">
    <source>
        <dbReference type="Pfam" id="PF01545"/>
    </source>
</evidence>